<gene>
    <name evidence="1" type="ORF">H8S75_32140</name>
</gene>
<reference evidence="1 2" key="1">
    <citation type="submission" date="2020-08" db="EMBL/GenBank/DDBJ databases">
        <title>Genome public.</title>
        <authorList>
            <person name="Liu C."/>
            <person name="Sun Q."/>
        </authorList>
    </citation>
    <scope>NUCLEOTIDE SEQUENCE [LARGE SCALE GENOMIC DNA]</scope>
    <source>
        <strain evidence="1 2">NSJ-66</strain>
    </source>
</reference>
<proteinExistence type="predicted"/>
<protein>
    <recommendedName>
        <fullName evidence="3">DUF3795 domain-containing protein</fullName>
    </recommendedName>
</protein>
<evidence type="ECO:0000313" key="1">
    <source>
        <dbReference type="EMBL" id="MBC5712551.1"/>
    </source>
</evidence>
<name>A0ABR7HHH5_9FIRM</name>
<dbReference type="RefSeq" id="WP_187024947.1">
    <property type="nucleotide sequence ID" value="NZ_JACOPB010000050.1"/>
</dbReference>
<dbReference type="Proteomes" id="UP000634672">
    <property type="component" value="Unassembled WGS sequence"/>
</dbReference>
<sequence length="107" mass="12682">MEENKREWVNHNACRFCKGSRGHTCYGYDCREAARAAGEYFESLKERFEPRFLLEKGSLCYGCPQYRHWTKTNDPYYFEECDMDQNGGVCDTEEPCFGGNRNTYQER</sequence>
<evidence type="ECO:0000313" key="2">
    <source>
        <dbReference type="Proteomes" id="UP000634672"/>
    </source>
</evidence>
<dbReference type="EMBL" id="JACOPB010000050">
    <property type="protein sequence ID" value="MBC5712551.1"/>
    <property type="molecule type" value="Genomic_DNA"/>
</dbReference>
<organism evidence="1 2">
    <name type="scientific">Hungatella hominis</name>
    <dbReference type="NCBI Taxonomy" id="2763050"/>
    <lineage>
        <taxon>Bacteria</taxon>
        <taxon>Bacillati</taxon>
        <taxon>Bacillota</taxon>
        <taxon>Clostridia</taxon>
        <taxon>Lachnospirales</taxon>
        <taxon>Lachnospiraceae</taxon>
        <taxon>Hungatella</taxon>
    </lineage>
</organism>
<evidence type="ECO:0008006" key="3">
    <source>
        <dbReference type="Google" id="ProtNLM"/>
    </source>
</evidence>
<comment type="caution">
    <text evidence="1">The sequence shown here is derived from an EMBL/GenBank/DDBJ whole genome shotgun (WGS) entry which is preliminary data.</text>
</comment>
<keyword evidence="2" id="KW-1185">Reference proteome</keyword>
<accession>A0ABR7HHH5</accession>